<feature type="domain" description="Baculoviridae late expression factor 5 C-terminal" evidence="2">
    <location>
        <begin position="255"/>
        <end position="291"/>
    </location>
</feature>
<dbReference type="InterPro" id="IPR006923">
    <property type="entry name" value="Baculo_LEF5_N"/>
</dbReference>
<name>A0A346TPM9_9ABAC</name>
<protein>
    <submittedName>
        <fullName evidence="3">LEF-5</fullName>
    </submittedName>
</protein>
<evidence type="ECO:0000259" key="1">
    <source>
        <dbReference type="Pfam" id="PF04838"/>
    </source>
</evidence>
<proteinExistence type="predicted"/>
<dbReference type="GO" id="GO:0006355">
    <property type="term" value="P:regulation of DNA-templated transcription"/>
    <property type="evidence" value="ECO:0007669"/>
    <property type="project" value="InterPro"/>
</dbReference>
<dbReference type="Pfam" id="PF11792">
    <property type="entry name" value="Baculo_LEF5_C"/>
    <property type="match status" value="1"/>
</dbReference>
<accession>A0A346TPM9</accession>
<evidence type="ECO:0000259" key="2">
    <source>
        <dbReference type="Pfam" id="PF11792"/>
    </source>
</evidence>
<dbReference type="Pfam" id="PF04838">
    <property type="entry name" value="Baculo_LEF5"/>
    <property type="match status" value="1"/>
</dbReference>
<evidence type="ECO:0000313" key="3">
    <source>
        <dbReference type="EMBL" id="AXU41539.1"/>
    </source>
</evidence>
<dbReference type="EMBL" id="MH124167">
    <property type="protein sequence ID" value="AXU41539.1"/>
    <property type="molecule type" value="Genomic_DNA"/>
</dbReference>
<dbReference type="RefSeq" id="YP_010796551.1">
    <property type="nucleotide sequence ID" value="NC_076031.1"/>
</dbReference>
<evidence type="ECO:0000313" key="4">
    <source>
        <dbReference type="Proteomes" id="UP000501969"/>
    </source>
</evidence>
<dbReference type="KEGG" id="vg:80534046"/>
<reference evidence="3 4" key="1">
    <citation type="submission" date="2018-03" db="EMBL/GenBank/DDBJ databases">
        <title>Complete genome sequence of a second alphabaculovirus from the true armyworm, Mythimna unipuncta.</title>
        <authorList>
            <person name="Harrison R.L."/>
            <person name="Mowery J.D."/>
            <person name="Bauchan G.R."/>
            <person name="Theilmann D.A."/>
            <person name="Erlandson M.A."/>
        </authorList>
    </citation>
    <scope>NUCLEOTIDE SEQUENCE [LARGE SCALE GENOMIC DNA]</scope>
    <source>
        <strain evidence="3 4">KY310</strain>
    </source>
</reference>
<sequence length="298" mass="35065">MSNRKHSSVLEPIDDQKVASEKGETTLEATPKFHCYALYLEFKKFRQSNNYNDLIVFLRTHFAENVKNKTFNFVNTNHLFHSLYAYIPALTESNKERKQIRLSVDCIQKLFDNTINPFKLYGELFDIINADQQLRGTCPCELLLARKKMIENYVHLIKEKKFDTKPPKLKKDIIDNIMYKYSLNWKNILLKKKLNETNSKKKRKIKTRKIMTDESIYFTTDRFNSTFAESKKRFNNDNIIYTGMDHFEVNCLNPMSGLTLNVCKHDFAVVEQQLRAGDEAVSFIRHCKRCGFVLGRND</sequence>
<keyword evidence="4" id="KW-1185">Reference proteome</keyword>
<dbReference type="Proteomes" id="UP000501969">
    <property type="component" value="Segment"/>
</dbReference>
<feature type="domain" description="Baculoviridae late expression factor 5 N-terminal" evidence="1">
    <location>
        <begin position="38"/>
        <end position="193"/>
    </location>
</feature>
<dbReference type="GeneID" id="80534046"/>
<organism evidence="3 4">
    <name type="scientific">Mythimna unipuncta nucleopolyhedrovirus</name>
    <dbReference type="NCBI Taxonomy" id="447897"/>
    <lineage>
        <taxon>Viruses</taxon>
        <taxon>Viruses incertae sedis</taxon>
        <taxon>Naldaviricetes</taxon>
        <taxon>Lefavirales</taxon>
        <taxon>Baculoviridae</taxon>
        <taxon>Alphabaculovirus</taxon>
    </lineage>
</organism>
<dbReference type="InterPro" id="IPR021758">
    <property type="entry name" value="Baculo_LEF5_C"/>
</dbReference>